<organism evidence="2 3">
    <name type="scientific">Caerostris extrusa</name>
    <name type="common">Bark spider</name>
    <name type="synonym">Caerostris bankana</name>
    <dbReference type="NCBI Taxonomy" id="172846"/>
    <lineage>
        <taxon>Eukaryota</taxon>
        <taxon>Metazoa</taxon>
        <taxon>Ecdysozoa</taxon>
        <taxon>Arthropoda</taxon>
        <taxon>Chelicerata</taxon>
        <taxon>Arachnida</taxon>
        <taxon>Araneae</taxon>
        <taxon>Araneomorphae</taxon>
        <taxon>Entelegynae</taxon>
        <taxon>Araneoidea</taxon>
        <taxon>Araneidae</taxon>
        <taxon>Caerostris</taxon>
    </lineage>
</organism>
<keyword evidence="1" id="KW-1133">Transmembrane helix</keyword>
<protein>
    <submittedName>
        <fullName evidence="2">Uncharacterized protein</fullName>
    </submittedName>
</protein>
<keyword evidence="1" id="KW-0472">Membrane</keyword>
<keyword evidence="1" id="KW-0812">Transmembrane</keyword>
<dbReference type="Proteomes" id="UP001054945">
    <property type="component" value="Unassembled WGS sequence"/>
</dbReference>
<dbReference type="AlphaFoldDB" id="A0AAV4U465"/>
<evidence type="ECO:0000313" key="2">
    <source>
        <dbReference type="EMBL" id="GIY52530.1"/>
    </source>
</evidence>
<proteinExistence type="predicted"/>
<name>A0AAV4U465_CAEEX</name>
<feature type="transmembrane region" description="Helical" evidence="1">
    <location>
        <begin position="63"/>
        <end position="86"/>
    </location>
</feature>
<dbReference type="EMBL" id="BPLR01012253">
    <property type="protein sequence ID" value="GIY52530.1"/>
    <property type="molecule type" value="Genomic_DNA"/>
</dbReference>
<gene>
    <name evidence="2" type="ORF">CEXT_719081</name>
</gene>
<accession>A0AAV4U465</accession>
<reference evidence="2 3" key="1">
    <citation type="submission" date="2021-06" db="EMBL/GenBank/DDBJ databases">
        <title>Caerostris extrusa draft genome.</title>
        <authorList>
            <person name="Kono N."/>
            <person name="Arakawa K."/>
        </authorList>
    </citation>
    <scope>NUCLEOTIDE SEQUENCE [LARGE SCALE GENOMIC DNA]</scope>
</reference>
<comment type="caution">
    <text evidence="2">The sequence shown here is derived from an EMBL/GenBank/DDBJ whole genome shotgun (WGS) entry which is preliminary data.</text>
</comment>
<evidence type="ECO:0000256" key="1">
    <source>
        <dbReference type="SAM" id="Phobius"/>
    </source>
</evidence>
<sequence>MDGHPPPIKLSYIRASSSVKKNSHPLHKEGFAIPSQRFQTHYGREDRTTGSGGTCDEDGYREIFIISFGLLKICFYLFIYFGFILLKSDEEIFMWIG</sequence>
<keyword evidence="3" id="KW-1185">Reference proteome</keyword>
<evidence type="ECO:0000313" key="3">
    <source>
        <dbReference type="Proteomes" id="UP001054945"/>
    </source>
</evidence>